<accession>A0A8J8NL39</accession>
<dbReference type="OrthoDB" id="10256656at2759"/>
<organism evidence="1 2">
    <name type="scientific">Halteria grandinella</name>
    <dbReference type="NCBI Taxonomy" id="5974"/>
    <lineage>
        <taxon>Eukaryota</taxon>
        <taxon>Sar</taxon>
        <taxon>Alveolata</taxon>
        <taxon>Ciliophora</taxon>
        <taxon>Intramacronucleata</taxon>
        <taxon>Spirotrichea</taxon>
        <taxon>Stichotrichia</taxon>
        <taxon>Sporadotrichida</taxon>
        <taxon>Halteriidae</taxon>
        <taxon>Halteria</taxon>
    </lineage>
</organism>
<sequence>MQPRHSQGAVFLDCSGPQFNGCRARSLFKDSPYVVCSGICGSGYLQAKVLDKLSSIGTNLTTWVNVLGTWMSSAEMHIIHQYKAQGGKCGNDYRATTPGTSIFEGGFVFELVDYGWWKTRLVQHGFVHTQISPQMASFESGTEQEVSRFAKMNLMAFQKLWNRHNPNATIAEDGIYGPETINAFNQSPCDGF</sequence>
<reference evidence="1" key="1">
    <citation type="submission" date="2019-06" db="EMBL/GenBank/DDBJ databases">
        <authorList>
            <person name="Zheng W."/>
        </authorList>
    </citation>
    <scope>NUCLEOTIDE SEQUENCE</scope>
    <source>
        <strain evidence="1">QDHG01</strain>
    </source>
</reference>
<evidence type="ECO:0000313" key="1">
    <source>
        <dbReference type="EMBL" id="TNV76136.1"/>
    </source>
</evidence>
<gene>
    <name evidence="1" type="ORF">FGO68_gene16963</name>
</gene>
<protein>
    <submittedName>
        <fullName evidence="1">Uncharacterized protein</fullName>
    </submittedName>
</protein>
<keyword evidence="2" id="KW-1185">Reference proteome</keyword>
<comment type="caution">
    <text evidence="1">The sequence shown here is derived from an EMBL/GenBank/DDBJ whole genome shotgun (WGS) entry which is preliminary data.</text>
</comment>
<evidence type="ECO:0000313" key="2">
    <source>
        <dbReference type="Proteomes" id="UP000785679"/>
    </source>
</evidence>
<dbReference type="Proteomes" id="UP000785679">
    <property type="component" value="Unassembled WGS sequence"/>
</dbReference>
<dbReference type="AlphaFoldDB" id="A0A8J8NL39"/>
<dbReference type="EMBL" id="RRYP01014119">
    <property type="protein sequence ID" value="TNV76136.1"/>
    <property type="molecule type" value="Genomic_DNA"/>
</dbReference>
<proteinExistence type="predicted"/>
<name>A0A8J8NL39_HALGN</name>